<reference evidence="5 6" key="1">
    <citation type="submission" date="2015-11" db="EMBL/GenBank/DDBJ databases">
        <title>Bacillus caseinolyticus sp nov.</title>
        <authorList>
            <person name="Dastager S.G."/>
            <person name="Mawlankar R."/>
        </authorList>
    </citation>
    <scope>NUCLEOTIDE SEQUENCE [LARGE SCALE GENOMIC DNA]</scope>
    <source>
        <strain evidence="5 6">SGD-V-76</strain>
    </source>
</reference>
<evidence type="ECO:0000256" key="4">
    <source>
        <dbReference type="SAM" id="Phobius"/>
    </source>
</evidence>
<dbReference type="EMBL" id="LNQP01000045">
    <property type="protein sequence ID" value="KSU87387.1"/>
    <property type="molecule type" value="Genomic_DNA"/>
</dbReference>
<evidence type="ECO:0000313" key="6">
    <source>
        <dbReference type="Proteomes" id="UP000053681"/>
    </source>
</evidence>
<dbReference type="NCBIfam" id="NF009314">
    <property type="entry name" value="PRK12674.1-2"/>
    <property type="match status" value="1"/>
</dbReference>
<dbReference type="PANTHER" id="PTHR34703">
    <property type="entry name" value="ANTIPORTER SUBUNIT MNHG2-RELATED"/>
    <property type="match status" value="1"/>
</dbReference>
<dbReference type="GO" id="GO:0016020">
    <property type="term" value="C:membrane"/>
    <property type="evidence" value="ECO:0007669"/>
    <property type="project" value="UniProtKB-SubCell"/>
</dbReference>
<evidence type="ECO:0000256" key="1">
    <source>
        <dbReference type="ARBA" id="ARBA00004141"/>
    </source>
</evidence>
<feature type="transmembrane region" description="Helical" evidence="4">
    <location>
        <begin position="40"/>
        <end position="61"/>
    </location>
</feature>
<dbReference type="InterPro" id="IPR005133">
    <property type="entry name" value="PhaG_MnhG_YufB"/>
</dbReference>
<keyword evidence="4" id="KW-0812">Transmembrane</keyword>
<protein>
    <submittedName>
        <fullName evidence="5">Cation:proton antiporter</fullName>
    </submittedName>
</protein>
<dbReference type="RefSeq" id="WP_025908080.1">
    <property type="nucleotide sequence ID" value="NZ_KQ758660.1"/>
</dbReference>
<feature type="transmembrane region" description="Helical" evidence="4">
    <location>
        <begin position="7"/>
        <end position="28"/>
    </location>
</feature>
<dbReference type="Pfam" id="PF03334">
    <property type="entry name" value="PhaG_MnhG_YufB"/>
    <property type="match status" value="1"/>
</dbReference>
<feature type="transmembrane region" description="Helical" evidence="4">
    <location>
        <begin position="70"/>
        <end position="89"/>
    </location>
</feature>
<dbReference type="AlphaFoldDB" id="A0A0V8JK02"/>
<dbReference type="GO" id="GO:0015385">
    <property type="term" value="F:sodium:proton antiporter activity"/>
    <property type="evidence" value="ECO:0007669"/>
    <property type="project" value="TreeGrafter"/>
</dbReference>
<comment type="similarity">
    <text evidence="2">Belongs to the CPA3 antiporters (TC 2.A.63) subunit G family.</text>
</comment>
<keyword evidence="4" id="KW-1133">Transmembrane helix</keyword>
<keyword evidence="3" id="KW-0050">Antiport</keyword>
<organism evidence="5 6">
    <name type="scientific">Priestia veravalensis</name>
    <dbReference type="NCBI Taxonomy" id="1414648"/>
    <lineage>
        <taxon>Bacteria</taxon>
        <taxon>Bacillati</taxon>
        <taxon>Bacillota</taxon>
        <taxon>Bacilli</taxon>
        <taxon>Bacillales</taxon>
        <taxon>Bacillaceae</taxon>
        <taxon>Priestia</taxon>
    </lineage>
</organism>
<evidence type="ECO:0000256" key="3">
    <source>
        <dbReference type="ARBA" id="ARBA00022449"/>
    </source>
</evidence>
<accession>A0A0V8JK02</accession>
<gene>
    <name evidence="5" type="ORF">AS180_13410</name>
</gene>
<keyword evidence="4" id="KW-0472">Membrane</keyword>
<evidence type="ECO:0000256" key="2">
    <source>
        <dbReference type="ARBA" id="ARBA00008404"/>
    </source>
</evidence>
<dbReference type="PANTHER" id="PTHR34703:SF1">
    <property type="entry name" value="ANTIPORTER SUBUNIT MNHG2-RELATED"/>
    <property type="match status" value="1"/>
</dbReference>
<name>A0A0V8JK02_9BACI</name>
<keyword evidence="3" id="KW-0813">Transport</keyword>
<comment type="subcellular location">
    <subcellularLocation>
        <location evidence="1">Membrane</location>
        <topology evidence="1">Multi-pass membrane protein</topology>
    </subcellularLocation>
</comment>
<proteinExistence type="inferred from homology"/>
<comment type="caution">
    <text evidence="5">The sequence shown here is derived from an EMBL/GenBank/DDBJ whole genome shotgun (WGS) entry which is preliminary data.</text>
</comment>
<evidence type="ECO:0000313" key="5">
    <source>
        <dbReference type="EMBL" id="KSU87387.1"/>
    </source>
</evidence>
<keyword evidence="6" id="KW-1185">Reference proteome</keyword>
<sequence length="119" mass="12891">MTAISDLIIGIIILMGALLTVVTMIGLIRLPDTYTRSHAASKSATLGVLLILVGCLLFFWIKDGSINGQLLLGIVFVFITSPVAGHLLGRAAYYSGSPLWKGTVRDDLKEKQKKRSMSE</sequence>
<dbReference type="NCBIfam" id="TIGR01300">
    <property type="entry name" value="CPA3_mnhG_phaG"/>
    <property type="match status" value="1"/>
</dbReference>
<dbReference type="Proteomes" id="UP000053681">
    <property type="component" value="Unassembled WGS sequence"/>
</dbReference>